<protein>
    <submittedName>
        <fullName evidence="1">Uncharacterized protein</fullName>
    </submittedName>
</protein>
<reference evidence="1 2" key="2">
    <citation type="submission" date="2017-10" db="EMBL/GenBank/DDBJ databases">
        <title>Extensive intraspecific genome diversity in a model arbuscular mycorrhizal fungus.</title>
        <authorList>
            <person name="Chen E.C.H."/>
            <person name="Morin E."/>
            <person name="Baudet D."/>
            <person name="Noel J."/>
            <person name="Ndikumana S."/>
            <person name="Charron P."/>
            <person name="St-Onge C."/>
            <person name="Giorgi J."/>
            <person name="Grigoriev I.V."/>
            <person name="Roux C."/>
            <person name="Martin F.M."/>
            <person name="Corradi N."/>
        </authorList>
    </citation>
    <scope>NUCLEOTIDE SEQUENCE [LARGE SCALE GENOMIC DNA]</scope>
    <source>
        <strain evidence="1 2">C2</strain>
    </source>
</reference>
<comment type="caution">
    <text evidence="1">The sequence shown here is derived from an EMBL/GenBank/DDBJ whole genome shotgun (WGS) entry which is preliminary data.</text>
</comment>
<evidence type="ECO:0000313" key="1">
    <source>
        <dbReference type="EMBL" id="PKK60511.1"/>
    </source>
</evidence>
<dbReference type="VEuPathDB" id="FungiDB:FUN_020800"/>
<dbReference type="Proteomes" id="UP000233469">
    <property type="component" value="Unassembled WGS sequence"/>
</dbReference>
<evidence type="ECO:0000313" key="2">
    <source>
        <dbReference type="Proteomes" id="UP000233469"/>
    </source>
</evidence>
<name>A0A2N1MFU3_9GLOM</name>
<proteinExistence type="predicted"/>
<accession>A0A2N1MFU3</accession>
<reference evidence="1 2" key="1">
    <citation type="submission" date="2016-04" db="EMBL/GenBank/DDBJ databases">
        <title>Genome analyses suggest a sexual origin of heterokaryosis in a supposedly ancient asexual fungus.</title>
        <authorList>
            <person name="Ropars J."/>
            <person name="Sedzielewska K."/>
            <person name="Noel J."/>
            <person name="Charron P."/>
            <person name="Farinelli L."/>
            <person name="Marton T."/>
            <person name="Kruger M."/>
            <person name="Pelin A."/>
            <person name="Brachmann A."/>
            <person name="Corradi N."/>
        </authorList>
    </citation>
    <scope>NUCLEOTIDE SEQUENCE [LARGE SCALE GENOMIC DNA]</scope>
    <source>
        <strain evidence="1 2">C2</strain>
    </source>
</reference>
<sequence>MASKLVQFTFNNDSTVFEIINFFLRGGGGEILAEGWMLSGTWDTGASSCIRSKPGSLSVRIGSRPRCDSIRVIRWSASSRAEMRLWKLATSHCNSRKRLRILLASSGDKAELGVWQGKGCAVEREEKKKETDRSLLLYRARWEELLLSRREVEADRSMDFEQDRERERVLAALELERRG</sequence>
<dbReference type="VEuPathDB" id="FungiDB:RhiirA1_391349"/>
<dbReference type="AlphaFoldDB" id="A0A2N1MFU3"/>
<gene>
    <name evidence="1" type="ORF">RhiirC2_719051</name>
</gene>
<dbReference type="EMBL" id="LLXL01002559">
    <property type="protein sequence ID" value="PKK60511.1"/>
    <property type="molecule type" value="Genomic_DNA"/>
</dbReference>
<organism evidence="1 2">
    <name type="scientific">Rhizophagus irregularis</name>
    <dbReference type="NCBI Taxonomy" id="588596"/>
    <lineage>
        <taxon>Eukaryota</taxon>
        <taxon>Fungi</taxon>
        <taxon>Fungi incertae sedis</taxon>
        <taxon>Mucoromycota</taxon>
        <taxon>Glomeromycotina</taxon>
        <taxon>Glomeromycetes</taxon>
        <taxon>Glomerales</taxon>
        <taxon>Glomeraceae</taxon>
        <taxon>Rhizophagus</taxon>
    </lineage>
</organism>